<dbReference type="EMBL" id="DQAY01000165">
    <property type="protein sequence ID" value="HCO26609.1"/>
    <property type="molecule type" value="Genomic_DNA"/>
</dbReference>
<evidence type="ECO:0000256" key="1">
    <source>
        <dbReference type="SAM" id="Phobius"/>
    </source>
</evidence>
<name>A0A3D3RCS8_9PLAN</name>
<feature type="transmembrane region" description="Helical" evidence="1">
    <location>
        <begin position="473"/>
        <end position="492"/>
    </location>
</feature>
<feature type="transmembrane region" description="Helical" evidence="1">
    <location>
        <begin position="441"/>
        <end position="461"/>
    </location>
</feature>
<feature type="transmembrane region" description="Helical" evidence="1">
    <location>
        <begin position="275"/>
        <end position="293"/>
    </location>
</feature>
<feature type="transmembrane region" description="Helical" evidence="1">
    <location>
        <begin position="164"/>
        <end position="183"/>
    </location>
</feature>
<feature type="transmembrane region" description="Helical" evidence="1">
    <location>
        <begin position="504"/>
        <end position="523"/>
    </location>
</feature>
<dbReference type="Proteomes" id="UP000263642">
    <property type="component" value="Unassembled WGS sequence"/>
</dbReference>
<feature type="transmembrane region" description="Helical" evidence="1">
    <location>
        <begin position="133"/>
        <end position="152"/>
    </location>
</feature>
<protein>
    <submittedName>
        <fullName evidence="2">Uncharacterized protein</fullName>
    </submittedName>
</protein>
<sequence length="558" mass="63129">MDNTMSEPLYVITKFYIRRTWPWAALVVFLLVAGPFLLQVVTSFLPGASQKDDQLWFESQMSLLLLTWLSAGLVCILPFQETRKIVRGLPVSSARIASWFMLSSVVTVVFLSLLTNGLYRLVLIDEHWLDRDWSVLGPSLFVATLIIVLWCAYWNLQSLGFFRLLFWISCISASIGWLISRYYPHGFDQPPQSWSNVSLTEWITLLVVFVGAWRGGIVSFARFRSGTAVPSSSWNWLESWANGGALLRREKRIRNTGSPMKAFARLHWCDACRQVVMMVAILGGIAFLLNLAGYLQKEIYSTRSLLVSENPGVATVLVFVLSSFSLIVTLGMSLTPRDFQSMKVFLAVTPVSDWILSEALILNILKCMGMAFFFIAIIGFGGSYLVSVLYQGTEVLWAEWNWLIQHETKSRFITLPFLFLLGYWAFIANSLALIWTGRTTFSFLIMLISFALYFFTMILGMGSPDTAKAWIRYGLLLFDVVLIWGITALAFIQAYRVGLVTKKVIGLASLYCLLMPTLCWGVWETEQILLKLLLSSLLVLAVTPFATIPLAVSWNRHR</sequence>
<feature type="transmembrane region" description="Helical" evidence="1">
    <location>
        <begin position="371"/>
        <end position="392"/>
    </location>
</feature>
<accession>A0A3D3RCS8</accession>
<proteinExistence type="predicted"/>
<feature type="transmembrane region" description="Helical" evidence="1">
    <location>
        <begin position="529"/>
        <end position="552"/>
    </location>
</feature>
<reference evidence="2 3" key="1">
    <citation type="journal article" date="2018" name="Nat. Biotechnol.">
        <title>A standardized bacterial taxonomy based on genome phylogeny substantially revises the tree of life.</title>
        <authorList>
            <person name="Parks D.H."/>
            <person name="Chuvochina M."/>
            <person name="Waite D.W."/>
            <person name="Rinke C."/>
            <person name="Skarshewski A."/>
            <person name="Chaumeil P.A."/>
            <person name="Hugenholtz P."/>
        </authorList>
    </citation>
    <scope>NUCLEOTIDE SEQUENCE [LARGE SCALE GENOMIC DNA]</scope>
    <source>
        <strain evidence="2">UBA9375</strain>
    </source>
</reference>
<feature type="transmembrane region" description="Helical" evidence="1">
    <location>
        <begin position="203"/>
        <end position="223"/>
    </location>
</feature>
<feature type="transmembrane region" description="Helical" evidence="1">
    <location>
        <begin position="21"/>
        <end position="41"/>
    </location>
</feature>
<organism evidence="2 3">
    <name type="scientific">Gimesia maris</name>
    <dbReference type="NCBI Taxonomy" id="122"/>
    <lineage>
        <taxon>Bacteria</taxon>
        <taxon>Pseudomonadati</taxon>
        <taxon>Planctomycetota</taxon>
        <taxon>Planctomycetia</taxon>
        <taxon>Planctomycetales</taxon>
        <taxon>Planctomycetaceae</taxon>
        <taxon>Gimesia</taxon>
    </lineage>
</organism>
<keyword evidence="1" id="KW-1133">Transmembrane helix</keyword>
<feature type="transmembrane region" description="Helical" evidence="1">
    <location>
        <begin position="99"/>
        <end position="121"/>
    </location>
</feature>
<evidence type="ECO:0000313" key="3">
    <source>
        <dbReference type="Proteomes" id="UP000263642"/>
    </source>
</evidence>
<keyword evidence="1" id="KW-0812">Transmembrane</keyword>
<dbReference type="AlphaFoldDB" id="A0A3D3RCS8"/>
<gene>
    <name evidence="2" type="ORF">DIT97_27690</name>
</gene>
<comment type="caution">
    <text evidence="2">The sequence shown here is derived from an EMBL/GenBank/DDBJ whole genome shotgun (WGS) entry which is preliminary data.</text>
</comment>
<feature type="transmembrane region" description="Helical" evidence="1">
    <location>
        <begin position="412"/>
        <end position="434"/>
    </location>
</feature>
<evidence type="ECO:0000313" key="2">
    <source>
        <dbReference type="EMBL" id="HCO26609.1"/>
    </source>
</evidence>
<feature type="transmembrane region" description="Helical" evidence="1">
    <location>
        <begin position="61"/>
        <end position="79"/>
    </location>
</feature>
<keyword evidence="1" id="KW-0472">Membrane</keyword>
<feature type="transmembrane region" description="Helical" evidence="1">
    <location>
        <begin position="313"/>
        <end position="334"/>
    </location>
</feature>